<evidence type="ECO:0000313" key="2">
    <source>
        <dbReference type="Proteomes" id="UP000027616"/>
    </source>
</evidence>
<dbReference type="KEGG" id="rbc:BN938_1760"/>
<dbReference type="EMBL" id="HG934468">
    <property type="protein sequence ID" value="CDN31840.1"/>
    <property type="molecule type" value="Genomic_DNA"/>
</dbReference>
<dbReference type="AlphaFoldDB" id="A0A060R8L7"/>
<dbReference type="eggNOG" id="ENOG5033QDB">
    <property type="taxonomic scope" value="Bacteria"/>
</dbReference>
<name>A0A060R8L7_9BACT</name>
<dbReference type="PATRIC" id="fig|1433126.3.peg.1736"/>
<gene>
    <name evidence="1" type="ORF">BN938_1760</name>
</gene>
<accession>A0A060R8L7</accession>
<sequence>MGGFFNYTMARQDIQIDADYGELETTDNIIGKMNYDFVLLDSVPGADNDNYCYGEVIIPQNFEKRVKDGLEAHISIPYKPIFKQLRVRFRVDLNSDLSEFIRNASDNGLWFDVALPDGVAIRLAEFRAINEQNYFNLRLEGGRLSLYSGKETDLLVKASLSQNQNFLLRASAGTLYQHPLTGVGLIDFLHGNFENSGLAAKLQKEFEADNMIVVNAYMNSETGELLLEVREKNG</sequence>
<dbReference type="HOGENOM" id="CLU_1222784_0_0_10"/>
<protein>
    <submittedName>
        <fullName evidence="1">Uncharacterized protein</fullName>
    </submittedName>
</protein>
<proteinExistence type="predicted"/>
<organism evidence="1 2">
    <name type="scientific">Mucinivorans hirudinis</name>
    <dbReference type="NCBI Taxonomy" id="1433126"/>
    <lineage>
        <taxon>Bacteria</taxon>
        <taxon>Pseudomonadati</taxon>
        <taxon>Bacteroidota</taxon>
        <taxon>Bacteroidia</taxon>
        <taxon>Bacteroidales</taxon>
        <taxon>Rikenellaceae</taxon>
        <taxon>Mucinivorans</taxon>
    </lineage>
</organism>
<keyword evidence="2" id="KW-1185">Reference proteome</keyword>
<dbReference type="STRING" id="1433126.BN938_1760"/>
<evidence type="ECO:0000313" key="1">
    <source>
        <dbReference type="EMBL" id="CDN31840.1"/>
    </source>
</evidence>
<reference evidence="1 2" key="1">
    <citation type="journal article" date="2015" name="Genome Announc.">
        <title>Complete Genome Sequence of the Novel Leech Symbiont Mucinivorans hirudinis M3T.</title>
        <authorList>
            <person name="Nelson M.C."/>
            <person name="Bomar L."/>
            <person name="Graf J."/>
        </authorList>
    </citation>
    <scope>NUCLEOTIDE SEQUENCE [LARGE SCALE GENOMIC DNA]</scope>
    <source>
        <strain evidence="2">M3</strain>
    </source>
</reference>
<dbReference type="Proteomes" id="UP000027616">
    <property type="component" value="Chromosome I"/>
</dbReference>